<dbReference type="EC" id="3.5.1.10" evidence="4"/>
<dbReference type="InterPro" id="IPR036477">
    <property type="entry name" value="Formyl_transf_N_sf"/>
</dbReference>
<dbReference type="PANTHER" id="PTHR42706">
    <property type="entry name" value="FORMYLTETRAHYDROFOLATE DEFORMYLASE"/>
    <property type="match status" value="1"/>
</dbReference>
<dbReference type="InterPro" id="IPR002376">
    <property type="entry name" value="Formyl_transf_N"/>
</dbReference>
<dbReference type="Pfam" id="PF00551">
    <property type="entry name" value="Formyl_trans_N"/>
    <property type="match status" value="1"/>
</dbReference>
<organism evidence="4 5">
    <name type="scientific">Obesumbacterium proteus ATCC 12841</name>
    <dbReference type="NCBI Taxonomy" id="1354268"/>
    <lineage>
        <taxon>Bacteria</taxon>
        <taxon>Pseudomonadati</taxon>
        <taxon>Pseudomonadota</taxon>
        <taxon>Gammaproteobacteria</taxon>
        <taxon>Enterobacterales</taxon>
        <taxon>Hafniaceae</taxon>
        <taxon>Obesumbacterium</taxon>
    </lineage>
</organism>
<sequence>MSQPVIQRKVLRTICPDAKGLIAKITNICYKHQLNIIQNNEFVDHLTGRFFMRTELEGIFNDETLLADLDGALPSGSERELTVSGRQRIVVLVTKEAHCLGDLLMKSAFGGLDVEIAAVIGNHPTLQSLVERFDIPFALVSHEGISREEHDAAMVAEIKKHAPDYVVLAKYMRILTPEFISHFPN</sequence>
<proteinExistence type="predicted"/>
<keyword evidence="5" id="KW-1185">Reference proteome</keyword>
<dbReference type="PANTHER" id="PTHR42706:SF1">
    <property type="entry name" value="FORMYLTETRAHYDROFOLATE DEFORMYLASE 2, MITOCHONDRIAL"/>
    <property type="match status" value="1"/>
</dbReference>
<dbReference type="EMBL" id="LXEX01000004">
    <property type="protein sequence ID" value="OAT60972.1"/>
    <property type="molecule type" value="Genomic_DNA"/>
</dbReference>
<evidence type="ECO:0000259" key="3">
    <source>
        <dbReference type="PROSITE" id="PS51671"/>
    </source>
</evidence>
<feature type="domain" description="ACT" evidence="3">
    <location>
        <begin position="10"/>
        <end position="88"/>
    </location>
</feature>
<dbReference type="InterPro" id="IPR044074">
    <property type="entry name" value="PurU_ACT"/>
</dbReference>
<dbReference type="AlphaFoldDB" id="A0AA91ENS2"/>
<evidence type="ECO:0000313" key="5">
    <source>
        <dbReference type="Proteomes" id="UP000078431"/>
    </source>
</evidence>
<protein>
    <submittedName>
        <fullName evidence="4">Formyltetrahydrofolate deformylase</fullName>
        <ecNumber evidence="4">2.1.2.-</ecNumber>
        <ecNumber evidence="4">3.5.1.10</ecNumber>
    </submittedName>
</protein>
<dbReference type="GO" id="GO:0006730">
    <property type="term" value="P:one-carbon metabolic process"/>
    <property type="evidence" value="ECO:0007669"/>
    <property type="project" value="UniProtKB-KW"/>
</dbReference>
<comment type="caution">
    <text evidence="4">The sequence shown here is derived from an EMBL/GenBank/DDBJ whole genome shotgun (WGS) entry which is preliminary data.</text>
</comment>
<dbReference type="CDD" id="cd04875">
    <property type="entry name" value="ACT_F4HF-DF"/>
    <property type="match status" value="1"/>
</dbReference>
<dbReference type="Gene3D" id="3.30.70.260">
    <property type="match status" value="1"/>
</dbReference>
<dbReference type="InterPro" id="IPR002912">
    <property type="entry name" value="ACT_dom"/>
</dbReference>
<dbReference type="GO" id="GO:0006189">
    <property type="term" value="P:'de novo' IMP biosynthetic process"/>
    <property type="evidence" value="ECO:0007669"/>
    <property type="project" value="InterPro"/>
</dbReference>
<dbReference type="SUPFAM" id="SSF55021">
    <property type="entry name" value="ACT-like"/>
    <property type="match status" value="1"/>
</dbReference>
<reference evidence="4 5" key="1">
    <citation type="submission" date="2016-04" db="EMBL/GenBank/DDBJ databases">
        <title>ATOL: Assembling a taxonomically balanced genome-scale reconstruction of the evolutionary history of the Enterobacteriaceae.</title>
        <authorList>
            <person name="Plunkett G.III."/>
            <person name="Neeno-Eckwall E.C."/>
            <person name="Glasner J.D."/>
            <person name="Perna N.T."/>
        </authorList>
    </citation>
    <scope>NUCLEOTIDE SEQUENCE [LARGE SCALE GENOMIC DNA]</scope>
    <source>
        <strain evidence="4 5">ATCC 12841</strain>
    </source>
</reference>
<dbReference type="EC" id="2.1.2.-" evidence="4"/>
<dbReference type="InterPro" id="IPR004810">
    <property type="entry name" value="PurU"/>
</dbReference>
<dbReference type="Proteomes" id="UP000078431">
    <property type="component" value="Unassembled WGS sequence"/>
</dbReference>
<dbReference type="PROSITE" id="PS51671">
    <property type="entry name" value="ACT"/>
    <property type="match status" value="1"/>
</dbReference>
<evidence type="ECO:0000256" key="1">
    <source>
        <dbReference type="ARBA" id="ARBA00022563"/>
    </source>
</evidence>
<dbReference type="GO" id="GO:0008864">
    <property type="term" value="F:formyltetrahydrofolate deformylase activity"/>
    <property type="evidence" value="ECO:0007669"/>
    <property type="project" value="UniProtKB-EC"/>
</dbReference>
<evidence type="ECO:0000256" key="2">
    <source>
        <dbReference type="ARBA" id="ARBA00022801"/>
    </source>
</evidence>
<dbReference type="Pfam" id="PF01842">
    <property type="entry name" value="ACT"/>
    <property type="match status" value="1"/>
</dbReference>
<dbReference type="Gene3D" id="3.40.50.170">
    <property type="entry name" value="Formyl transferase, N-terminal domain"/>
    <property type="match status" value="1"/>
</dbReference>
<keyword evidence="2 4" id="KW-0378">Hydrolase</keyword>
<dbReference type="GO" id="GO:0016740">
    <property type="term" value="F:transferase activity"/>
    <property type="evidence" value="ECO:0007669"/>
    <property type="project" value="UniProtKB-KW"/>
</dbReference>
<name>A0AA91ENS2_9GAMM</name>
<dbReference type="FunFam" id="3.30.70.260:FF:000021">
    <property type="entry name" value="Formyltetrahydrofolate deformylase"/>
    <property type="match status" value="1"/>
</dbReference>
<accession>A0AA91ENS2</accession>
<evidence type="ECO:0000313" key="4">
    <source>
        <dbReference type="EMBL" id="OAT60972.1"/>
    </source>
</evidence>
<dbReference type="InterPro" id="IPR045865">
    <property type="entry name" value="ACT-like_dom_sf"/>
</dbReference>
<keyword evidence="4" id="KW-0808">Transferase</keyword>
<dbReference type="PRINTS" id="PR01575">
    <property type="entry name" value="FFH4HYDRLASE"/>
</dbReference>
<keyword evidence="1" id="KW-0554">One-carbon metabolism</keyword>
<gene>
    <name evidence="4" type="ORF">M993_00163</name>
</gene>
<dbReference type="SUPFAM" id="SSF53328">
    <property type="entry name" value="Formyltransferase"/>
    <property type="match status" value="1"/>
</dbReference>